<evidence type="ECO:0000256" key="1">
    <source>
        <dbReference type="SAM" id="Phobius"/>
    </source>
</evidence>
<evidence type="ECO:0000313" key="3">
    <source>
        <dbReference type="Proteomes" id="UP000006729"/>
    </source>
</evidence>
<accession>A0A3N7EYY0</accession>
<protein>
    <submittedName>
        <fullName evidence="2">Uncharacterized protein</fullName>
    </submittedName>
</protein>
<keyword evidence="1" id="KW-0472">Membrane</keyword>
<sequence length="81" mass="9313">MIRTSNPHFPCSEDSASHSDEQLELLFFYFSQGVRAIVVGIGKGALFVYIIIVVAIVTFYFFRCYFLFVHIIFQIISLPTK</sequence>
<name>A0A3N7EYY0_POPTR</name>
<dbReference type="InParanoid" id="A0A3N7EYY0"/>
<organism evidence="2 3">
    <name type="scientific">Populus trichocarpa</name>
    <name type="common">Western balsam poplar</name>
    <name type="synonym">Populus balsamifera subsp. trichocarpa</name>
    <dbReference type="NCBI Taxonomy" id="3694"/>
    <lineage>
        <taxon>Eukaryota</taxon>
        <taxon>Viridiplantae</taxon>
        <taxon>Streptophyta</taxon>
        <taxon>Embryophyta</taxon>
        <taxon>Tracheophyta</taxon>
        <taxon>Spermatophyta</taxon>
        <taxon>Magnoliopsida</taxon>
        <taxon>eudicotyledons</taxon>
        <taxon>Gunneridae</taxon>
        <taxon>Pentapetalae</taxon>
        <taxon>rosids</taxon>
        <taxon>fabids</taxon>
        <taxon>Malpighiales</taxon>
        <taxon>Salicaceae</taxon>
        <taxon>Saliceae</taxon>
        <taxon>Populus</taxon>
    </lineage>
</organism>
<keyword evidence="1" id="KW-0812">Transmembrane</keyword>
<keyword evidence="1" id="KW-1133">Transmembrane helix</keyword>
<evidence type="ECO:0000313" key="2">
    <source>
        <dbReference type="EMBL" id="RQO90687.1"/>
    </source>
</evidence>
<dbReference type="AlphaFoldDB" id="A0A3N7EYY0"/>
<dbReference type="EMBL" id="CM009294">
    <property type="protein sequence ID" value="RQO90687.1"/>
    <property type="molecule type" value="Genomic_DNA"/>
</dbReference>
<proteinExistence type="predicted"/>
<feature type="transmembrane region" description="Helical" evidence="1">
    <location>
        <begin position="46"/>
        <end position="73"/>
    </location>
</feature>
<gene>
    <name evidence="2" type="ORF">POPTR_005G172250</name>
</gene>
<dbReference type="Gramene" id="Potri.005G172250.1.v4.1">
    <property type="protein sequence ID" value="Potri.005G172250.1.v4.1"/>
    <property type="gene ID" value="Potri.005G172250.v4.1"/>
</dbReference>
<keyword evidence="3" id="KW-1185">Reference proteome</keyword>
<reference evidence="2 3" key="1">
    <citation type="journal article" date="2006" name="Science">
        <title>The genome of black cottonwood, Populus trichocarpa (Torr. &amp; Gray).</title>
        <authorList>
            <person name="Tuskan G.A."/>
            <person name="Difazio S."/>
            <person name="Jansson S."/>
            <person name="Bohlmann J."/>
            <person name="Grigoriev I."/>
            <person name="Hellsten U."/>
            <person name="Putnam N."/>
            <person name="Ralph S."/>
            <person name="Rombauts S."/>
            <person name="Salamov A."/>
            <person name="Schein J."/>
            <person name="Sterck L."/>
            <person name="Aerts A."/>
            <person name="Bhalerao R.R."/>
            <person name="Bhalerao R.P."/>
            <person name="Blaudez D."/>
            <person name="Boerjan W."/>
            <person name="Brun A."/>
            <person name="Brunner A."/>
            <person name="Busov V."/>
            <person name="Campbell M."/>
            <person name="Carlson J."/>
            <person name="Chalot M."/>
            <person name="Chapman J."/>
            <person name="Chen G.L."/>
            <person name="Cooper D."/>
            <person name="Coutinho P.M."/>
            <person name="Couturier J."/>
            <person name="Covert S."/>
            <person name="Cronk Q."/>
            <person name="Cunningham R."/>
            <person name="Davis J."/>
            <person name="Degroeve S."/>
            <person name="Dejardin A."/>
            <person name="Depamphilis C."/>
            <person name="Detter J."/>
            <person name="Dirks B."/>
            <person name="Dubchak I."/>
            <person name="Duplessis S."/>
            <person name="Ehlting J."/>
            <person name="Ellis B."/>
            <person name="Gendler K."/>
            <person name="Goodstein D."/>
            <person name="Gribskov M."/>
            <person name="Grimwood J."/>
            <person name="Groover A."/>
            <person name="Gunter L."/>
            <person name="Hamberger B."/>
            <person name="Heinze B."/>
            <person name="Helariutta Y."/>
            <person name="Henrissat B."/>
            <person name="Holligan D."/>
            <person name="Holt R."/>
            <person name="Huang W."/>
            <person name="Islam-Faridi N."/>
            <person name="Jones S."/>
            <person name="Jones-Rhoades M."/>
            <person name="Jorgensen R."/>
            <person name="Joshi C."/>
            <person name="Kangasjarvi J."/>
            <person name="Karlsson J."/>
            <person name="Kelleher C."/>
            <person name="Kirkpatrick R."/>
            <person name="Kirst M."/>
            <person name="Kohler A."/>
            <person name="Kalluri U."/>
            <person name="Larimer F."/>
            <person name="Leebens-Mack J."/>
            <person name="Leple J.C."/>
            <person name="Locascio P."/>
            <person name="Lou Y."/>
            <person name="Lucas S."/>
            <person name="Martin F."/>
            <person name="Montanini B."/>
            <person name="Napoli C."/>
            <person name="Nelson D.R."/>
            <person name="Nelson C."/>
            <person name="Nieminen K."/>
            <person name="Nilsson O."/>
            <person name="Pereda V."/>
            <person name="Peter G."/>
            <person name="Philippe R."/>
            <person name="Pilate G."/>
            <person name="Poliakov A."/>
            <person name="Razumovskaya J."/>
            <person name="Richardson P."/>
            <person name="Rinaldi C."/>
            <person name="Ritland K."/>
            <person name="Rouze P."/>
            <person name="Ryaboy D."/>
            <person name="Schmutz J."/>
            <person name="Schrader J."/>
            <person name="Segerman B."/>
            <person name="Shin H."/>
            <person name="Siddiqui A."/>
            <person name="Sterky F."/>
            <person name="Terry A."/>
            <person name="Tsai C.J."/>
            <person name="Uberbacher E."/>
            <person name="Unneberg P."/>
            <person name="Vahala J."/>
            <person name="Wall K."/>
            <person name="Wessler S."/>
            <person name="Yang G."/>
            <person name="Yin T."/>
            <person name="Douglas C."/>
            <person name="Marra M."/>
            <person name="Sandberg G."/>
            <person name="Van de Peer Y."/>
            <person name="Rokhsar D."/>
        </authorList>
    </citation>
    <scope>NUCLEOTIDE SEQUENCE [LARGE SCALE GENOMIC DNA]</scope>
    <source>
        <strain evidence="3">cv. Nisqually</strain>
    </source>
</reference>
<dbReference type="Proteomes" id="UP000006729">
    <property type="component" value="Chromosome 5"/>
</dbReference>